<dbReference type="KEGG" id="chq:AQ619_10030"/>
<accession>A0A0P0NZR6</accession>
<keyword evidence="2" id="KW-1185">Reference proteome</keyword>
<sequence>MRFGTLRSIAHNLGDSISTGLGLPIGRYGYDIFEEAKNSSEGFLEIDFIAGAICGAMPSPVLSDALLQYTRWLHELAAKHGATLDDFSRLTLRFADSKPYGRHFVATIANQRGRSAGTVYDGAGGLTLAKLGP</sequence>
<evidence type="ECO:0000313" key="2">
    <source>
        <dbReference type="Proteomes" id="UP000056905"/>
    </source>
</evidence>
<dbReference type="AlphaFoldDB" id="A0A0P0NZR6"/>
<gene>
    <name evidence="1" type="ORF">AQ619_10030</name>
</gene>
<protein>
    <submittedName>
        <fullName evidence="1">Uncharacterized protein</fullName>
    </submittedName>
</protein>
<dbReference type="STRING" id="69395.AQ619_10030"/>
<organism evidence="1 2">
    <name type="scientific">Caulobacter henricii</name>
    <dbReference type="NCBI Taxonomy" id="69395"/>
    <lineage>
        <taxon>Bacteria</taxon>
        <taxon>Pseudomonadati</taxon>
        <taxon>Pseudomonadota</taxon>
        <taxon>Alphaproteobacteria</taxon>
        <taxon>Caulobacterales</taxon>
        <taxon>Caulobacteraceae</taxon>
        <taxon>Caulobacter</taxon>
    </lineage>
</organism>
<proteinExistence type="predicted"/>
<reference evidence="1 2" key="1">
    <citation type="submission" date="2015-10" db="EMBL/GenBank/DDBJ databases">
        <title>Conservation of the essential genome among Caulobacter and Brevundimonas species.</title>
        <authorList>
            <person name="Scott D."/>
            <person name="Ely B."/>
        </authorList>
    </citation>
    <scope>NUCLEOTIDE SEQUENCE [LARGE SCALE GENOMIC DNA]</scope>
    <source>
        <strain evidence="1 2">CB4</strain>
    </source>
</reference>
<dbReference type="RefSeq" id="WP_062146878.1">
    <property type="nucleotide sequence ID" value="NZ_CP013002.1"/>
</dbReference>
<dbReference type="OrthoDB" id="7568174at2"/>
<name>A0A0P0NZR6_9CAUL</name>
<evidence type="ECO:0000313" key="1">
    <source>
        <dbReference type="EMBL" id="ALL13653.1"/>
    </source>
</evidence>
<dbReference type="EMBL" id="CP013002">
    <property type="protein sequence ID" value="ALL13653.1"/>
    <property type="molecule type" value="Genomic_DNA"/>
</dbReference>
<dbReference type="Proteomes" id="UP000056905">
    <property type="component" value="Chromosome"/>
</dbReference>